<dbReference type="InterPro" id="IPR036439">
    <property type="entry name" value="Dockerin_dom_sf"/>
</dbReference>
<dbReference type="SUPFAM" id="SSF63446">
    <property type="entry name" value="Type I dockerin domain"/>
    <property type="match status" value="1"/>
</dbReference>
<dbReference type="Proteomes" id="UP000231407">
    <property type="component" value="Unassembled WGS sequence"/>
</dbReference>
<dbReference type="InterPro" id="IPR002105">
    <property type="entry name" value="Dockerin_1_rpt"/>
</dbReference>
<dbReference type="GO" id="GO:0004553">
    <property type="term" value="F:hydrolase activity, hydrolyzing O-glycosyl compounds"/>
    <property type="evidence" value="ECO:0007669"/>
    <property type="project" value="InterPro"/>
</dbReference>
<organism evidence="2 3">
    <name type="scientific">Candidatus Shapirobacteria bacterium CG06_land_8_20_14_3_00_40_12</name>
    <dbReference type="NCBI Taxonomy" id="1974881"/>
    <lineage>
        <taxon>Bacteria</taxon>
        <taxon>Candidatus Shapironibacteriota</taxon>
    </lineage>
</organism>
<dbReference type="EMBL" id="PEWA01000011">
    <property type="protein sequence ID" value="PIU73730.1"/>
    <property type="molecule type" value="Genomic_DNA"/>
</dbReference>
<feature type="signal peptide" evidence="1">
    <location>
        <begin position="1"/>
        <end position="22"/>
    </location>
</feature>
<evidence type="ECO:0000313" key="2">
    <source>
        <dbReference type="EMBL" id="PIU73730.1"/>
    </source>
</evidence>
<gene>
    <name evidence="2" type="ORF">COS78_00785</name>
</gene>
<name>A0A2M7ASZ1_9BACT</name>
<feature type="chain" id="PRO_5014947895" description="Dockerin domain-containing protein" evidence="1">
    <location>
        <begin position="23"/>
        <end position="341"/>
    </location>
</feature>
<reference evidence="3" key="1">
    <citation type="submission" date="2017-09" db="EMBL/GenBank/DDBJ databases">
        <title>Depth-based differentiation of microbial function through sediment-hosted aquifers and enrichment of novel symbionts in the deep terrestrial subsurface.</title>
        <authorList>
            <person name="Probst A.J."/>
            <person name="Ladd B."/>
            <person name="Jarett J.K."/>
            <person name="Geller-Mcgrath D.E."/>
            <person name="Sieber C.M.K."/>
            <person name="Emerson J.B."/>
            <person name="Anantharaman K."/>
            <person name="Thomas B.C."/>
            <person name="Malmstrom R."/>
            <person name="Stieglmeier M."/>
            <person name="Klingl A."/>
            <person name="Woyke T."/>
            <person name="Ryan C.M."/>
            <person name="Banfield J.F."/>
        </authorList>
    </citation>
    <scope>NUCLEOTIDE SEQUENCE [LARGE SCALE GENOMIC DNA]</scope>
</reference>
<dbReference type="Gene3D" id="1.10.1330.10">
    <property type="entry name" value="Dockerin domain"/>
    <property type="match status" value="1"/>
</dbReference>
<dbReference type="CDD" id="cd14256">
    <property type="entry name" value="Dockerin_I"/>
    <property type="match status" value="1"/>
</dbReference>
<accession>A0A2M7ASZ1</accession>
<dbReference type="GO" id="GO:0000272">
    <property type="term" value="P:polysaccharide catabolic process"/>
    <property type="evidence" value="ECO:0007669"/>
    <property type="project" value="InterPro"/>
</dbReference>
<proteinExistence type="predicted"/>
<evidence type="ECO:0000256" key="1">
    <source>
        <dbReference type="SAM" id="SignalP"/>
    </source>
</evidence>
<dbReference type="Pfam" id="PF00404">
    <property type="entry name" value="Dockerin_1"/>
    <property type="match status" value="1"/>
</dbReference>
<evidence type="ECO:0008006" key="4">
    <source>
        <dbReference type="Google" id="ProtNLM"/>
    </source>
</evidence>
<evidence type="ECO:0000313" key="3">
    <source>
        <dbReference type="Proteomes" id="UP000231407"/>
    </source>
</evidence>
<keyword evidence="1" id="KW-0732">Signal</keyword>
<sequence length="341" mass="37187">MKTKILVLGAIMLVCAAVGVRAGENDMTIGLQECRSEMISLKLYSSCRDGKYRFMSYSCMVNGVKKSTGIVGDAKSCELEGNLKKRATEKCRVTYCAKQLTPTPIIKCIPKPACVDGIVDPWSGEKVYCDPKPGTVYCTPTPIRPMPTIPRETNCKLLKETQGEYFSQCAKAGFRGTCFDIYTSVFQGCSNLGEKNDCVENNVNAKRNVLCMAAVVEPTKKPTAVPMLKPACVSLGGYCENSMTNTGKCLSGYGEVGVLMCNKSSHCCLPDKCKLWPKGDINCSGKIDVADIALWQNERIQALRGMVGAVKNSYKSDLNNDGVVDMVDFEILKDGFLEGLR</sequence>
<comment type="caution">
    <text evidence="2">The sequence shown here is derived from an EMBL/GenBank/DDBJ whole genome shotgun (WGS) entry which is preliminary data.</text>
</comment>
<protein>
    <recommendedName>
        <fullName evidence="4">Dockerin domain-containing protein</fullName>
    </recommendedName>
</protein>
<dbReference type="AlphaFoldDB" id="A0A2M7ASZ1"/>